<dbReference type="RefSeq" id="WP_254151483.1">
    <property type="nucleotide sequence ID" value="NZ_JAHESD010000001.1"/>
</dbReference>
<name>A0ABS5VLB0_9BACT</name>
<proteinExistence type="predicted"/>
<dbReference type="SUPFAM" id="SSF51445">
    <property type="entry name" value="(Trans)glycosidases"/>
    <property type="match status" value="1"/>
</dbReference>
<dbReference type="Gene3D" id="1.10.150.200">
    <property type="entry name" value="Maltooligosyl trehalose synthase, domain 3"/>
    <property type="match status" value="1"/>
</dbReference>
<organism evidence="2 3">
    <name type="scientific">Chryseosolibacter indicus</name>
    <dbReference type="NCBI Taxonomy" id="2782351"/>
    <lineage>
        <taxon>Bacteria</taxon>
        <taxon>Pseudomonadati</taxon>
        <taxon>Bacteroidota</taxon>
        <taxon>Cytophagia</taxon>
        <taxon>Cytophagales</taxon>
        <taxon>Chryseotaleaceae</taxon>
        <taxon>Chryseosolibacter</taxon>
    </lineage>
</organism>
<dbReference type="InterPro" id="IPR006047">
    <property type="entry name" value="GH13_cat_dom"/>
</dbReference>
<gene>
    <name evidence="2" type="primary">treY</name>
    <name evidence="2" type="ORF">KK060_00730</name>
</gene>
<protein>
    <submittedName>
        <fullName evidence="2">Malto-oligosyltrehalose synthase</fullName>
    </submittedName>
</protein>
<dbReference type="InterPro" id="IPR013797">
    <property type="entry name" value="Maltooligo_trehalose_synth_4"/>
</dbReference>
<dbReference type="Gene3D" id="3.20.20.80">
    <property type="entry name" value="Glycosidases"/>
    <property type="match status" value="1"/>
</dbReference>
<dbReference type="Pfam" id="PF00128">
    <property type="entry name" value="Alpha-amylase"/>
    <property type="match status" value="1"/>
</dbReference>
<accession>A0ABS5VLB0</accession>
<dbReference type="Proteomes" id="UP000772618">
    <property type="component" value="Unassembled WGS sequence"/>
</dbReference>
<dbReference type="NCBIfam" id="TIGR02401">
    <property type="entry name" value="trehalose_TreY"/>
    <property type="match status" value="1"/>
</dbReference>
<evidence type="ECO:0000313" key="2">
    <source>
        <dbReference type="EMBL" id="MBT1701783.1"/>
    </source>
</evidence>
<dbReference type="InterPro" id="IPR012767">
    <property type="entry name" value="Trehalose_TreY"/>
</dbReference>
<dbReference type="EMBL" id="JAHESD010000001">
    <property type="protein sequence ID" value="MBT1701783.1"/>
    <property type="molecule type" value="Genomic_DNA"/>
</dbReference>
<dbReference type="Gene3D" id="1.10.10.470">
    <property type="entry name" value="Maltooligosyl trehalose synthase, domain 4"/>
    <property type="match status" value="1"/>
</dbReference>
<dbReference type="Gene3D" id="3.30.1590.10">
    <property type="entry name" value="Maltooligosyl trehalose synthase, domain 2"/>
    <property type="match status" value="1"/>
</dbReference>
<evidence type="ECO:0000313" key="3">
    <source>
        <dbReference type="Proteomes" id="UP000772618"/>
    </source>
</evidence>
<dbReference type="CDD" id="cd11336">
    <property type="entry name" value="AmyAc_MTSase"/>
    <property type="match status" value="1"/>
</dbReference>
<comment type="caution">
    <text evidence="2">The sequence shown here is derived from an EMBL/GenBank/DDBJ whole genome shotgun (WGS) entry which is preliminary data.</text>
</comment>
<reference evidence="2 3" key="1">
    <citation type="submission" date="2021-05" db="EMBL/GenBank/DDBJ databases">
        <title>A Polyphasic approach of four new species of the genus Ohtaekwangia: Ohtaekwangia histidinii sp. nov., Ohtaekwangia cretensis sp. nov., Ohtaekwangia indiensis sp. nov., Ohtaekwangia reichenbachii sp. nov. from diverse environment.</title>
        <authorList>
            <person name="Octaviana S."/>
        </authorList>
    </citation>
    <scope>NUCLEOTIDE SEQUENCE [LARGE SCALE GENOMIC DNA]</scope>
    <source>
        <strain evidence="2 3">PWU20</strain>
    </source>
</reference>
<dbReference type="PANTHER" id="PTHR10357:SF216">
    <property type="entry name" value="MALTOOLIGOSYL TREHALOSE SYNTHASE-RELATED"/>
    <property type="match status" value="1"/>
</dbReference>
<sequence>MKVPSSTYRIQLHKDFTFKQLGEIIDYLQTLGISTVYAAPILRSRPGSMHGYDVVDPHTIDPEVGREAEFKSLSSTLKTKQMTWLQDIVPNHMAFDVKNKRLMDVLERGNFSPYYNYFDINWNHPDTELKGKVCVPFLGKTLQDCVKDKEVKVGFSGKGFTVDYYDTSYPLSVSAFQQITTNPDLRAVLKQYVDEAKKSTSLDEWLQYKKKWINDVKDNDALVKNVEAECARINNSEDCLQAVFQSQFYLLEFWKNSEKRINYRRFFTVNELICLRMEDKAVFDEYHQFLNGLYKDDYIQGVRIDHIDGLQDPTAYVNNLRQLLGKDCYIIAEKILEAKEDMPNYWPIEGTSGYEFLSYVSQLITDRQGGRKLVDFYSSLFPDLPPYNKLVYENKKLILENYMGGEWENLIQLFFELNLQGNLERERLKQGLAYLMLCLPVYRIYPDKLPLEGKELEVLEEAFAKARQASKEYNQELNHFHALITKPINDKTQEQNILRFTKRLMQFTGPLTAKGVEDTTFYVYNPLISHDEVGDAPSTLGISIQTYHAKMVNRQKSTPLSLNATATHDTKRGEDARLRLNILSELPEVWMKQVKEWMALNKELHENIDGVQAPSINDEYFIYQTIIGGFPEDFVVTEEFIKRVQEYLIKAVREAKVNSNWSAPNEAYENACLKFIETILSESHAFLKAFVPFEEVIVKYAHIYALCQTLIKITSPGIPDIYQGCELWDLSFVDPDNRRPVDYKKRISILNEIVEKEKEGAATLFPFLKSKRREGYEKLFVTWKSLNFRKQVNEVFTKGEYIPLEVGGKDAIVMAFARVYQGRWAIIAVPLALAKNSELEQPYADDLNEQRYIALPIGAPAEWKNVFTGESIKSDKKLTIFDVFKDFPVALLINI</sequence>
<feature type="domain" description="Glycosyl hydrolase family 13 catalytic" evidence="1">
    <location>
        <begin position="17"/>
        <end position="481"/>
    </location>
</feature>
<keyword evidence="3" id="KW-1185">Reference proteome</keyword>
<dbReference type="PANTHER" id="PTHR10357">
    <property type="entry name" value="ALPHA-AMYLASE FAMILY MEMBER"/>
    <property type="match status" value="1"/>
</dbReference>
<dbReference type="InterPro" id="IPR017853">
    <property type="entry name" value="GH"/>
</dbReference>
<dbReference type="SMART" id="SM00642">
    <property type="entry name" value="Aamy"/>
    <property type="match status" value="1"/>
</dbReference>
<evidence type="ECO:0000259" key="1">
    <source>
        <dbReference type="SMART" id="SM00642"/>
    </source>
</evidence>